<dbReference type="EMBL" id="JAUQOM010000008">
    <property type="protein sequence ID" value="MDO7836318.1"/>
    <property type="molecule type" value="Genomic_DNA"/>
</dbReference>
<dbReference type="SUPFAM" id="SSF51735">
    <property type="entry name" value="NAD(P)-binding Rossmann-fold domains"/>
    <property type="match status" value="1"/>
</dbReference>
<dbReference type="PRINTS" id="PR00081">
    <property type="entry name" value="GDHRDH"/>
</dbReference>
<dbReference type="RefSeq" id="WP_304536741.1">
    <property type="nucleotide sequence ID" value="NZ_JAUQOM010000008.1"/>
</dbReference>
<comment type="similarity">
    <text evidence="1">Belongs to the short-chain dehydrogenases/reductases (SDR) family.</text>
</comment>
<dbReference type="Gene3D" id="3.40.50.720">
    <property type="entry name" value="NAD(P)-binding Rossmann-like Domain"/>
    <property type="match status" value="1"/>
</dbReference>
<dbReference type="PANTHER" id="PTHR42760">
    <property type="entry name" value="SHORT-CHAIN DEHYDROGENASES/REDUCTASES FAMILY MEMBER"/>
    <property type="match status" value="1"/>
</dbReference>
<evidence type="ECO:0000313" key="3">
    <source>
        <dbReference type="Proteomes" id="UP001176471"/>
    </source>
</evidence>
<name>A0ABT8ZQG1_9SPHN</name>
<dbReference type="PANTHER" id="PTHR42760:SF122">
    <property type="entry name" value="NAD(P)-BINDING PROTEIN"/>
    <property type="match status" value="1"/>
</dbReference>
<gene>
    <name evidence="2" type="ORF">Q4610_14810</name>
</gene>
<dbReference type="InterPro" id="IPR020904">
    <property type="entry name" value="Sc_DH/Rdtase_CS"/>
</dbReference>
<dbReference type="NCBIfam" id="NF005559">
    <property type="entry name" value="PRK07231.1"/>
    <property type="match status" value="1"/>
</dbReference>
<accession>A0ABT8ZQG1</accession>
<dbReference type="Pfam" id="PF13561">
    <property type="entry name" value="adh_short_C2"/>
    <property type="match status" value="1"/>
</dbReference>
<dbReference type="Proteomes" id="UP001176471">
    <property type="component" value="Unassembled WGS sequence"/>
</dbReference>
<dbReference type="PRINTS" id="PR00080">
    <property type="entry name" value="SDRFAMILY"/>
</dbReference>
<evidence type="ECO:0000313" key="2">
    <source>
        <dbReference type="EMBL" id="MDO7836318.1"/>
    </source>
</evidence>
<keyword evidence="3" id="KW-1185">Reference proteome</keyword>
<reference evidence="2" key="1">
    <citation type="submission" date="2023-07" db="EMBL/GenBank/DDBJ databases">
        <title>Bacterial whole genome sequence for Sphingobium sp. HBC34.</title>
        <authorList>
            <person name="Le V."/>
            <person name="Ko S.-R."/>
            <person name="Ahn C.-Y."/>
            <person name="Oh H.-M."/>
        </authorList>
    </citation>
    <scope>NUCLEOTIDE SEQUENCE</scope>
    <source>
        <strain evidence="2">HBC34</strain>
    </source>
</reference>
<organism evidence="2 3">
    <name type="scientific">Sphingobium cyanobacteriorum</name>
    <dbReference type="NCBI Taxonomy" id="3063954"/>
    <lineage>
        <taxon>Bacteria</taxon>
        <taxon>Pseudomonadati</taxon>
        <taxon>Pseudomonadota</taxon>
        <taxon>Alphaproteobacteria</taxon>
        <taxon>Sphingomonadales</taxon>
        <taxon>Sphingomonadaceae</taxon>
        <taxon>Sphingobium</taxon>
    </lineage>
</organism>
<evidence type="ECO:0000256" key="1">
    <source>
        <dbReference type="ARBA" id="ARBA00006484"/>
    </source>
</evidence>
<dbReference type="InterPro" id="IPR002347">
    <property type="entry name" value="SDR_fam"/>
</dbReference>
<protein>
    <submittedName>
        <fullName evidence="2">SDR family NAD(P)-dependent oxidoreductase</fullName>
    </submittedName>
</protein>
<dbReference type="InterPro" id="IPR036291">
    <property type="entry name" value="NAD(P)-bd_dom_sf"/>
</dbReference>
<proteinExistence type="inferred from homology"/>
<dbReference type="PROSITE" id="PS00061">
    <property type="entry name" value="ADH_SHORT"/>
    <property type="match status" value="1"/>
</dbReference>
<dbReference type="CDD" id="cd05233">
    <property type="entry name" value="SDR_c"/>
    <property type="match status" value="1"/>
</dbReference>
<sequence>MVSDIARHGRMEGRIALVTGAGSEGDEIGIGRAIALTLAREGARVTCLDIDLERAEATAAWICKEGGEAIGLAGDVSKPAECDAAVARTVETFGGLDTLINNVGISVPMTVEGFDLSMWQRTFDTNLLSAVLMSRAGAASLTESGRGSIVNISSIAGIVTFGSLAYGTSKAALHQLTCELALMLGRRGIRVNTVAPGHMATPMVARLLPETMRESRRKVAPLGVEGDAWDIARAVLFLASDDARFVTGVELPVDGGVTILGALAGVALLADDA</sequence>
<comment type="caution">
    <text evidence="2">The sequence shown here is derived from an EMBL/GenBank/DDBJ whole genome shotgun (WGS) entry which is preliminary data.</text>
</comment>